<feature type="transmembrane region" description="Helical" evidence="7">
    <location>
        <begin position="74"/>
        <end position="93"/>
    </location>
</feature>
<feature type="transmembrane region" description="Helical" evidence="7">
    <location>
        <begin position="238"/>
        <end position="259"/>
    </location>
</feature>
<dbReference type="CDD" id="cd06261">
    <property type="entry name" value="TM_PBP2"/>
    <property type="match status" value="1"/>
</dbReference>
<evidence type="ECO:0000256" key="4">
    <source>
        <dbReference type="ARBA" id="ARBA00022692"/>
    </source>
</evidence>
<dbReference type="PANTHER" id="PTHR43744">
    <property type="entry name" value="ABC TRANSPORTER PERMEASE PROTEIN MG189-RELATED-RELATED"/>
    <property type="match status" value="1"/>
</dbReference>
<keyword evidence="6 7" id="KW-0472">Membrane</keyword>
<evidence type="ECO:0000256" key="3">
    <source>
        <dbReference type="ARBA" id="ARBA00022475"/>
    </source>
</evidence>
<evidence type="ECO:0000313" key="10">
    <source>
        <dbReference type="Proteomes" id="UP001597497"/>
    </source>
</evidence>
<keyword evidence="3" id="KW-1003">Cell membrane</keyword>
<dbReference type="Proteomes" id="UP001597497">
    <property type="component" value="Unassembled WGS sequence"/>
</dbReference>
<gene>
    <name evidence="9" type="ORF">ACFSUC_18880</name>
</gene>
<feature type="transmembrane region" description="Helical" evidence="7">
    <location>
        <begin position="139"/>
        <end position="159"/>
    </location>
</feature>
<evidence type="ECO:0000259" key="8">
    <source>
        <dbReference type="PROSITE" id="PS50928"/>
    </source>
</evidence>
<accession>A0ABW5RGQ4</accession>
<evidence type="ECO:0000256" key="7">
    <source>
        <dbReference type="RuleBase" id="RU363032"/>
    </source>
</evidence>
<dbReference type="InterPro" id="IPR035906">
    <property type="entry name" value="MetI-like_sf"/>
</dbReference>
<dbReference type="RefSeq" id="WP_379931204.1">
    <property type="nucleotide sequence ID" value="NZ_JBHUMM010000045.1"/>
</dbReference>
<dbReference type="PROSITE" id="PS50928">
    <property type="entry name" value="ABC_TM1"/>
    <property type="match status" value="1"/>
</dbReference>
<evidence type="ECO:0000256" key="6">
    <source>
        <dbReference type="ARBA" id="ARBA00023136"/>
    </source>
</evidence>
<evidence type="ECO:0000256" key="1">
    <source>
        <dbReference type="ARBA" id="ARBA00004651"/>
    </source>
</evidence>
<comment type="subcellular location">
    <subcellularLocation>
        <location evidence="1 7">Cell membrane</location>
        <topology evidence="1 7">Multi-pass membrane protein</topology>
    </subcellularLocation>
</comment>
<proteinExistence type="inferred from homology"/>
<comment type="caution">
    <text evidence="9">The sequence shown here is derived from an EMBL/GenBank/DDBJ whole genome shotgun (WGS) entry which is preliminary data.</text>
</comment>
<name>A0ABW5RGQ4_9BACL</name>
<dbReference type="SUPFAM" id="SSF161098">
    <property type="entry name" value="MetI-like"/>
    <property type="match status" value="1"/>
</dbReference>
<feature type="domain" description="ABC transmembrane type-1" evidence="8">
    <location>
        <begin position="70"/>
        <end position="258"/>
    </location>
</feature>
<evidence type="ECO:0000313" key="9">
    <source>
        <dbReference type="EMBL" id="MFD2673619.1"/>
    </source>
</evidence>
<evidence type="ECO:0000256" key="2">
    <source>
        <dbReference type="ARBA" id="ARBA00022448"/>
    </source>
</evidence>
<feature type="transmembrane region" description="Helical" evidence="7">
    <location>
        <begin position="180"/>
        <end position="205"/>
    </location>
</feature>
<evidence type="ECO:0000256" key="5">
    <source>
        <dbReference type="ARBA" id="ARBA00022989"/>
    </source>
</evidence>
<dbReference type="EMBL" id="JBHUMM010000045">
    <property type="protein sequence ID" value="MFD2673619.1"/>
    <property type="molecule type" value="Genomic_DNA"/>
</dbReference>
<feature type="transmembrane region" description="Helical" evidence="7">
    <location>
        <begin position="105"/>
        <end position="127"/>
    </location>
</feature>
<sequence>MAGNKRLISVSVNAVLLFVSAIMVVPLLLFLNISLKTKEEFLKFPYELASSFQWSNFTEAWQQAELGIYFQNSFIYALGSAALIAITASLAAFPIARQHFKGANLLYAIFMIALFLPGAIVPTLFLMNKLALINTMHGFILLQAGGGLSIAVFIFVSFVKSLPKDLDEAAWMDGCGYFRYIFRIIFPLMKPAIATVTMLQCIGSWNDFINPYLYLHDKELRPLTSGVYLFVGKFTVNWPLLAAAIILVACPLILLFIFLQRFIISGITSGSVKG</sequence>
<protein>
    <submittedName>
        <fullName evidence="9">Carbohydrate ABC transporter permease</fullName>
    </submittedName>
</protein>
<dbReference type="Pfam" id="PF00528">
    <property type="entry name" value="BPD_transp_1"/>
    <property type="match status" value="1"/>
</dbReference>
<reference evidence="10" key="1">
    <citation type="journal article" date="2019" name="Int. J. Syst. Evol. Microbiol.">
        <title>The Global Catalogue of Microorganisms (GCM) 10K type strain sequencing project: providing services to taxonomists for standard genome sequencing and annotation.</title>
        <authorList>
            <consortium name="The Broad Institute Genomics Platform"/>
            <consortium name="The Broad Institute Genome Sequencing Center for Infectious Disease"/>
            <person name="Wu L."/>
            <person name="Ma J."/>
        </authorList>
    </citation>
    <scope>NUCLEOTIDE SEQUENCE [LARGE SCALE GENOMIC DNA]</scope>
    <source>
        <strain evidence="10">KCTC 33676</strain>
    </source>
</reference>
<keyword evidence="2 7" id="KW-0813">Transport</keyword>
<organism evidence="9 10">
    <name type="scientific">Marinicrinis sediminis</name>
    <dbReference type="NCBI Taxonomy" id="1652465"/>
    <lineage>
        <taxon>Bacteria</taxon>
        <taxon>Bacillati</taxon>
        <taxon>Bacillota</taxon>
        <taxon>Bacilli</taxon>
        <taxon>Bacillales</taxon>
        <taxon>Paenibacillaceae</taxon>
    </lineage>
</organism>
<comment type="similarity">
    <text evidence="7">Belongs to the binding-protein-dependent transport system permease family.</text>
</comment>
<keyword evidence="5 7" id="KW-1133">Transmembrane helix</keyword>
<dbReference type="Gene3D" id="1.10.3720.10">
    <property type="entry name" value="MetI-like"/>
    <property type="match status" value="1"/>
</dbReference>
<dbReference type="PANTHER" id="PTHR43744:SF3">
    <property type="entry name" value="LACTOSE TRANSPORT SYSTEM PERMEASE PROTEIN LACG"/>
    <property type="match status" value="1"/>
</dbReference>
<dbReference type="InterPro" id="IPR000515">
    <property type="entry name" value="MetI-like"/>
</dbReference>
<keyword evidence="4 7" id="KW-0812">Transmembrane</keyword>
<keyword evidence="10" id="KW-1185">Reference proteome</keyword>
<feature type="transmembrane region" description="Helical" evidence="7">
    <location>
        <begin position="12"/>
        <end position="35"/>
    </location>
</feature>